<feature type="domain" description="SUI1" evidence="13">
    <location>
        <begin position="128"/>
        <end position="195"/>
    </location>
</feature>
<keyword evidence="6" id="KW-0496">Mitochondrion</keyword>
<dbReference type="VEuPathDB" id="VectorBase:LDEU007082"/>
<dbReference type="GO" id="GO:0005840">
    <property type="term" value="C:ribosome"/>
    <property type="evidence" value="ECO:0007669"/>
    <property type="project" value="UniProtKB-KW"/>
</dbReference>
<dbReference type="FunFam" id="3.30.780.10:FF:000004">
    <property type="entry name" value="density-regulated protein-like"/>
    <property type="match status" value="1"/>
</dbReference>
<sequence length="641" mass="73498">MSEESSEIKDDAVVEQIQTLNLNDDKEVPSKRNLVKNGFRDDVKYPLKVPYCGECGLPLEYCCFYPNYQKCKEWLEKNDPEAFEKLQTKDASKSDTGKDEEGKKSSRQKRGGKGLVKSKKKQSVDRHVGICRASRGKKKFVTVVTGLATFDIDLKDAAKFFAGKFACGSSVTGTDEIVIQGDVKDDLFDIICEKWPEIDEDVVEDLGKKHWLPGPVEDWKKGIYNYEYRRARGRKVAKITLPNFDEMRYDAKLTPEEMRTKLKEKGIVPHRTWNEKPLVIRTTGYVVDPYVPPEGDGKESILSKTGVSQSVDFLKKKGGSFLSLRKIRTYLYDFDVPSFAEEALDIYIKAHKALANENEEELHEYVTDTCYPEMVHNTEYKTVRWQFLKSIENPRLVRIRHLDLMSNMFAQITVRLHTQQILAVYDRFGRLMHGSEHVVKDVLEYVVFERQLSSEHGQWRLHKKIIPDWLPPRPPILKTFKVEDVHPDKEATTENEQKNESARKIHLRPVLRGCHLITDEVLKQLTEISEFSVGLCHIQIMHTSASLALNENWDPDVREDMEMFLSRLVPESTPFRHSCEGPDDMPAHIKACFLGSSLTIPITDGKLNLGTWQGIWLNEHRNRAGSRKVVVTINGALKNGA</sequence>
<keyword evidence="5 14" id="KW-0689">Ribosomal protein</keyword>
<dbReference type="GO" id="GO:0003743">
    <property type="term" value="F:translation initiation factor activity"/>
    <property type="evidence" value="ECO:0007669"/>
    <property type="project" value="InterPro"/>
</dbReference>
<evidence type="ECO:0000256" key="5">
    <source>
        <dbReference type="ARBA" id="ARBA00022980"/>
    </source>
</evidence>
<reference evidence="14 15" key="1">
    <citation type="journal article" date="2018" name="Gigascience">
        <title>Genomes of trombidid mites reveal novel predicted allergens and laterally-transferred genes associated with secondary metabolism.</title>
        <authorList>
            <person name="Dong X."/>
            <person name="Chaisiri K."/>
            <person name="Xia D."/>
            <person name="Armstrong S.D."/>
            <person name="Fang Y."/>
            <person name="Donnelly M.J."/>
            <person name="Kadowaki T."/>
            <person name="McGarry J.W."/>
            <person name="Darby A.C."/>
            <person name="Makepeace B.L."/>
        </authorList>
    </citation>
    <scope>NUCLEOTIDE SEQUENCE [LARGE SCALE GENOMIC DNA]</scope>
    <source>
        <strain evidence="14">UoL-UT</strain>
    </source>
</reference>
<dbReference type="Gene3D" id="2.60.120.460">
    <property type="entry name" value="YjbQ-like"/>
    <property type="match status" value="1"/>
</dbReference>
<dbReference type="InterPro" id="IPR036877">
    <property type="entry name" value="SUI1_dom_sf"/>
</dbReference>
<evidence type="ECO:0000256" key="4">
    <source>
        <dbReference type="ARBA" id="ARBA00022946"/>
    </source>
</evidence>
<dbReference type="SUPFAM" id="SSF55159">
    <property type="entry name" value="eIF1-like"/>
    <property type="match status" value="1"/>
</dbReference>
<dbReference type="EMBL" id="NCKV01004216">
    <property type="protein sequence ID" value="RWS24958.1"/>
    <property type="molecule type" value="Genomic_DNA"/>
</dbReference>
<dbReference type="GO" id="GO:0005739">
    <property type="term" value="C:mitochondrion"/>
    <property type="evidence" value="ECO:0007669"/>
    <property type="project" value="UniProtKB-SubCell"/>
</dbReference>
<evidence type="ECO:0000256" key="11">
    <source>
        <dbReference type="ARBA" id="ARBA00071856"/>
    </source>
</evidence>
<dbReference type="InterPro" id="IPR005873">
    <property type="entry name" value="DENR_eukaryotes"/>
</dbReference>
<dbReference type="OrthoDB" id="19619at2759"/>
<dbReference type="PANTHER" id="PTHR30615:SF8">
    <property type="entry name" value="UPF0047 PROTEIN C4A8.02C"/>
    <property type="match status" value="1"/>
</dbReference>
<dbReference type="InterPro" id="IPR046447">
    <property type="entry name" value="DENR_C"/>
</dbReference>
<dbReference type="Pfam" id="PF04280">
    <property type="entry name" value="Tim44"/>
    <property type="match status" value="1"/>
</dbReference>
<dbReference type="Gene3D" id="3.30.780.10">
    <property type="entry name" value="SUI1-like domain"/>
    <property type="match status" value="1"/>
</dbReference>
<proteinExistence type="inferred from homology"/>
<keyword evidence="7" id="KW-0687">Ribonucleoprotein</keyword>
<dbReference type="Pfam" id="PF01253">
    <property type="entry name" value="SUI1"/>
    <property type="match status" value="1"/>
</dbReference>
<dbReference type="GO" id="GO:1990904">
    <property type="term" value="C:ribonucleoprotein complex"/>
    <property type="evidence" value="ECO:0007669"/>
    <property type="project" value="UniProtKB-KW"/>
</dbReference>
<evidence type="ECO:0000313" key="14">
    <source>
        <dbReference type="EMBL" id="RWS24958.1"/>
    </source>
</evidence>
<dbReference type="InterPro" id="IPR001950">
    <property type="entry name" value="SUI1"/>
</dbReference>
<name>A0A443SBN1_9ACAR</name>
<protein>
    <recommendedName>
        <fullName evidence="11">Density-regulated protein homolog</fullName>
    </recommendedName>
    <alternativeName>
        <fullName evidence="10">39S ribosomal protein L45, mitochondrial</fullName>
    </alternativeName>
    <alternativeName>
        <fullName evidence="9">Large ribosomal subunit protein mL45</fullName>
    </alternativeName>
</protein>
<dbReference type="Pfam" id="PF01894">
    <property type="entry name" value="YjbQ"/>
    <property type="match status" value="1"/>
</dbReference>
<dbReference type="SUPFAM" id="SSF111038">
    <property type="entry name" value="YjbQ-like"/>
    <property type="match status" value="1"/>
</dbReference>
<evidence type="ECO:0000256" key="10">
    <source>
        <dbReference type="ARBA" id="ARBA00043031"/>
    </source>
</evidence>
<evidence type="ECO:0000256" key="1">
    <source>
        <dbReference type="ARBA" id="ARBA00004173"/>
    </source>
</evidence>
<dbReference type="FunFam" id="3.10.450.240:FF:000003">
    <property type="entry name" value="39S ribosomal protein L45, mitochondrial"/>
    <property type="match status" value="1"/>
</dbReference>
<dbReference type="InterPro" id="IPR048517">
    <property type="entry name" value="DENR_N"/>
</dbReference>
<dbReference type="AlphaFoldDB" id="A0A443SBN1"/>
<keyword evidence="4" id="KW-0809">Transit peptide</keyword>
<comment type="subcellular location">
    <subcellularLocation>
        <location evidence="1">Mitochondrion</location>
    </subcellularLocation>
</comment>
<dbReference type="Pfam" id="PF21023">
    <property type="entry name" value="DENR_N"/>
    <property type="match status" value="1"/>
</dbReference>
<dbReference type="InterPro" id="IPR035917">
    <property type="entry name" value="YjbQ-like_sf"/>
</dbReference>
<feature type="compositionally biased region" description="Basic residues" evidence="12">
    <location>
        <begin position="105"/>
        <end position="121"/>
    </location>
</feature>
<dbReference type="CDD" id="cd11607">
    <property type="entry name" value="DENR_C"/>
    <property type="match status" value="1"/>
</dbReference>
<evidence type="ECO:0000313" key="15">
    <source>
        <dbReference type="Proteomes" id="UP000288716"/>
    </source>
</evidence>
<evidence type="ECO:0000256" key="3">
    <source>
        <dbReference type="ARBA" id="ARBA00007514"/>
    </source>
</evidence>
<evidence type="ECO:0000256" key="7">
    <source>
        <dbReference type="ARBA" id="ARBA00023274"/>
    </source>
</evidence>
<dbReference type="Proteomes" id="UP000288716">
    <property type="component" value="Unassembled WGS sequence"/>
</dbReference>
<comment type="similarity">
    <text evidence="2">Belongs to the UPF0047 family.</text>
</comment>
<dbReference type="STRING" id="299467.A0A443SBN1"/>
<accession>A0A443SBN1</accession>
<dbReference type="PANTHER" id="PTHR30615">
    <property type="entry name" value="UNCHARACTERIZED PROTEIN YJBQ-RELATED"/>
    <property type="match status" value="1"/>
</dbReference>
<dbReference type="SMART" id="SM00978">
    <property type="entry name" value="Tim44"/>
    <property type="match status" value="1"/>
</dbReference>
<feature type="compositionally biased region" description="Basic and acidic residues" evidence="12">
    <location>
        <begin position="86"/>
        <end position="104"/>
    </location>
</feature>
<dbReference type="NCBIfam" id="TIGR01159">
    <property type="entry name" value="DRP1"/>
    <property type="match status" value="1"/>
</dbReference>
<evidence type="ECO:0000256" key="2">
    <source>
        <dbReference type="ARBA" id="ARBA00005534"/>
    </source>
</evidence>
<evidence type="ECO:0000256" key="9">
    <source>
        <dbReference type="ARBA" id="ARBA00039448"/>
    </source>
</evidence>
<dbReference type="PROSITE" id="PS01314">
    <property type="entry name" value="UPF0047"/>
    <property type="match status" value="1"/>
</dbReference>
<evidence type="ECO:0000259" key="13">
    <source>
        <dbReference type="PROSITE" id="PS50296"/>
    </source>
</evidence>
<dbReference type="GO" id="GO:0002183">
    <property type="term" value="P:cytoplasmic translational initiation"/>
    <property type="evidence" value="ECO:0007669"/>
    <property type="project" value="UniProtKB-ARBA"/>
</dbReference>
<keyword evidence="15" id="KW-1185">Reference proteome</keyword>
<dbReference type="InterPro" id="IPR032710">
    <property type="entry name" value="NTF2-like_dom_sf"/>
</dbReference>
<dbReference type="SUPFAM" id="SSF54427">
    <property type="entry name" value="NTF2-like"/>
    <property type="match status" value="1"/>
</dbReference>
<evidence type="ECO:0000256" key="8">
    <source>
        <dbReference type="ARBA" id="ARBA00038073"/>
    </source>
</evidence>
<comment type="similarity">
    <text evidence="8">Belongs to the mitochondrion-specific ribosomal protein mL45 family.</text>
</comment>
<comment type="similarity">
    <text evidence="3">Belongs to the DENR family.</text>
</comment>
<evidence type="ECO:0000256" key="6">
    <source>
        <dbReference type="ARBA" id="ARBA00023128"/>
    </source>
</evidence>
<feature type="region of interest" description="Disordered" evidence="12">
    <location>
        <begin position="86"/>
        <end position="123"/>
    </location>
</feature>
<dbReference type="Gene3D" id="3.10.450.240">
    <property type="match status" value="1"/>
</dbReference>
<dbReference type="PROSITE" id="PS50296">
    <property type="entry name" value="SUI1"/>
    <property type="match status" value="1"/>
</dbReference>
<dbReference type="NCBIfam" id="TIGR00149">
    <property type="entry name" value="TIGR00149_YjbQ"/>
    <property type="match status" value="1"/>
</dbReference>
<gene>
    <name evidence="14" type="ORF">B4U80_07317</name>
</gene>
<comment type="caution">
    <text evidence="14">The sequence shown here is derived from an EMBL/GenBank/DDBJ whole genome shotgun (WGS) entry which is preliminary data.</text>
</comment>
<dbReference type="InterPro" id="IPR007379">
    <property type="entry name" value="Tim44-like_dom"/>
</dbReference>
<dbReference type="InterPro" id="IPR001602">
    <property type="entry name" value="UPF0047_YjbQ-like"/>
</dbReference>
<organism evidence="14 15">
    <name type="scientific">Leptotrombidium deliense</name>
    <dbReference type="NCBI Taxonomy" id="299467"/>
    <lineage>
        <taxon>Eukaryota</taxon>
        <taxon>Metazoa</taxon>
        <taxon>Ecdysozoa</taxon>
        <taxon>Arthropoda</taxon>
        <taxon>Chelicerata</taxon>
        <taxon>Arachnida</taxon>
        <taxon>Acari</taxon>
        <taxon>Acariformes</taxon>
        <taxon>Trombidiformes</taxon>
        <taxon>Prostigmata</taxon>
        <taxon>Anystina</taxon>
        <taxon>Parasitengona</taxon>
        <taxon>Trombiculoidea</taxon>
        <taxon>Trombiculidae</taxon>
        <taxon>Leptotrombidium</taxon>
    </lineage>
</organism>
<evidence type="ECO:0000256" key="12">
    <source>
        <dbReference type="SAM" id="MobiDB-lite"/>
    </source>
</evidence>